<keyword evidence="15" id="KW-0342">GTP-binding</keyword>
<dbReference type="Pfam" id="PF02283">
    <property type="entry name" value="CobU"/>
    <property type="match status" value="1"/>
</dbReference>
<evidence type="ECO:0000256" key="7">
    <source>
        <dbReference type="ARBA" id="ARBA00007490"/>
    </source>
</evidence>
<keyword evidence="13 18" id="KW-0418">Kinase</keyword>
<keyword evidence="11" id="KW-0808">Transferase</keyword>
<keyword evidence="10" id="KW-0169">Cobalamin biosynthesis</keyword>
<accession>A0ABQ6JLC7</accession>
<comment type="catalytic activity">
    <reaction evidence="2">
        <text>adenosylcob(III)inamide phosphate + GTP + H(+) = adenosylcob(III)inamide-GDP + diphosphate</text>
        <dbReference type="Rhea" id="RHEA:22712"/>
        <dbReference type="ChEBI" id="CHEBI:15378"/>
        <dbReference type="ChEBI" id="CHEBI:33019"/>
        <dbReference type="ChEBI" id="CHEBI:37565"/>
        <dbReference type="ChEBI" id="CHEBI:58502"/>
        <dbReference type="ChEBI" id="CHEBI:60487"/>
        <dbReference type="EC" id="2.7.7.62"/>
    </reaction>
</comment>
<evidence type="ECO:0000313" key="18">
    <source>
        <dbReference type="EMBL" id="GMA89023.1"/>
    </source>
</evidence>
<evidence type="ECO:0000256" key="6">
    <source>
        <dbReference type="ARBA" id="ARBA00005159"/>
    </source>
</evidence>
<dbReference type="EC" id="2.7.7.62" evidence="9"/>
<comment type="catalytic activity">
    <reaction evidence="3">
        <text>adenosylcob(III)inamide + GTP = adenosylcob(III)inamide phosphate + GDP + H(+)</text>
        <dbReference type="Rhea" id="RHEA:15765"/>
        <dbReference type="ChEBI" id="CHEBI:2480"/>
        <dbReference type="ChEBI" id="CHEBI:15378"/>
        <dbReference type="ChEBI" id="CHEBI:37565"/>
        <dbReference type="ChEBI" id="CHEBI:58189"/>
        <dbReference type="ChEBI" id="CHEBI:58502"/>
        <dbReference type="EC" id="2.7.1.156"/>
    </reaction>
</comment>
<dbReference type="Gene3D" id="3.40.50.300">
    <property type="entry name" value="P-loop containing nucleotide triphosphate hydrolases"/>
    <property type="match status" value="1"/>
</dbReference>
<dbReference type="PIRSF" id="PIRSF006135">
    <property type="entry name" value="CobU"/>
    <property type="match status" value="1"/>
</dbReference>
<dbReference type="InterPro" id="IPR027417">
    <property type="entry name" value="P-loop_NTPase"/>
</dbReference>
<reference evidence="19" key="1">
    <citation type="journal article" date="2019" name="Int. J. Syst. Evol. Microbiol.">
        <title>The Global Catalogue of Microorganisms (GCM) 10K type strain sequencing project: providing services to taxonomists for standard genome sequencing and annotation.</title>
        <authorList>
            <consortium name="The Broad Institute Genomics Platform"/>
            <consortium name="The Broad Institute Genome Sequencing Center for Infectious Disease"/>
            <person name="Wu L."/>
            <person name="Ma J."/>
        </authorList>
    </citation>
    <scope>NUCLEOTIDE SEQUENCE [LARGE SCALE GENOMIC DNA]</scope>
    <source>
        <strain evidence="19">NBRC 108730</strain>
    </source>
</reference>
<organism evidence="18 19">
    <name type="scientific">Angustibacter aerolatus</name>
    <dbReference type="NCBI Taxonomy" id="1162965"/>
    <lineage>
        <taxon>Bacteria</taxon>
        <taxon>Bacillati</taxon>
        <taxon>Actinomycetota</taxon>
        <taxon>Actinomycetes</taxon>
        <taxon>Kineosporiales</taxon>
        <taxon>Kineosporiaceae</taxon>
    </lineage>
</organism>
<protein>
    <recommendedName>
        <fullName evidence="16">Adenosylcobinamide kinase</fullName>
        <ecNumber evidence="8">2.7.1.156</ecNumber>
        <ecNumber evidence="9">2.7.7.62</ecNumber>
    </recommendedName>
    <alternativeName>
        <fullName evidence="17">Adenosylcobinamide-phosphate guanylyltransferase</fullName>
    </alternativeName>
</protein>
<evidence type="ECO:0000256" key="13">
    <source>
        <dbReference type="ARBA" id="ARBA00022777"/>
    </source>
</evidence>
<dbReference type="PANTHER" id="PTHR34848">
    <property type="match status" value="1"/>
</dbReference>
<comment type="function">
    <text evidence="4">Catalyzes ATP-dependent phosphorylation of adenosylcobinamide and addition of GMP to adenosylcobinamide phosphate.</text>
</comment>
<dbReference type="EMBL" id="BSUZ01000001">
    <property type="protein sequence ID" value="GMA89023.1"/>
    <property type="molecule type" value="Genomic_DNA"/>
</dbReference>
<sequence>MTALPARTLVLGGSGSGKSAVAEALVRDLPHVTYVATGAAPDAADPAWAQRVQRHRDRRPAGWGTLETTDVAGVLRAHRGPLLVDSLGTWLAGVLDACDGWSDGDAWRPAYVEAADALVAAWQHAAGPVVLVADEVGSGVVPSTPAGRRFRDLLGPLTTRLSRSADRALLVVAGRALEPAAAAPWVDDPHPPAPTPEDA</sequence>
<dbReference type="SUPFAM" id="SSF52540">
    <property type="entry name" value="P-loop containing nucleoside triphosphate hydrolases"/>
    <property type="match status" value="1"/>
</dbReference>
<evidence type="ECO:0000256" key="11">
    <source>
        <dbReference type="ARBA" id="ARBA00022679"/>
    </source>
</evidence>
<gene>
    <name evidence="18" type="primary">cobP</name>
    <name evidence="18" type="ORF">GCM10025868_42730</name>
</gene>
<comment type="pathway">
    <text evidence="6">Cofactor biosynthesis; adenosylcobalamin biosynthesis; adenosylcobalamin from cob(II)yrinate a,c-diamide: step 5/7.</text>
</comment>
<dbReference type="CDD" id="cd00544">
    <property type="entry name" value="CobU"/>
    <property type="match status" value="1"/>
</dbReference>
<name>A0ABQ6JLC7_9ACTN</name>
<dbReference type="GO" id="GO:0016301">
    <property type="term" value="F:kinase activity"/>
    <property type="evidence" value="ECO:0007669"/>
    <property type="project" value="UniProtKB-KW"/>
</dbReference>
<evidence type="ECO:0000256" key="1">
    <source>
        <dbReference type="ARBA" id="ARBA00000312"/>
    </source>
</evidence>
<dbReference type="EC" id="2.7.1.156" evidence="8"/>
<evidence type="ECO:0000256" key="10">
    <source>
        <dbReference type="ARBA" id="ARBA00022573"/>
    </source>
</evidence>
<evidence type="ECO:0000256" key="5">
    <source>
        <dbReference type="ARBA" id="ARBA00004692"/>
    </source>
</evidence>
<comment type="similarity">
    <text evidence="7">Belongs to the CobU/CobP family.</text>
</comment>
<dbReference type="InterPro" id="IPR003203">
    <property type="entry name" value="CobU/CobP"/>
</dbReference>
<evidence type="ECO:0000256" key="3">
    <source>
        <dbReference type="ARBA" id="ARBA00001522"/>
    </source>
</evidence>
<evidence type="ECO:0000256" key="16">
    <source>
        <dbReference type="ARBA" id="ARBA00029570"/>
    </source>
</evidence>
<evidence type="ECO:0000256" key="15">
    <source>
        <dbReference type="ARBA" id="ARBA00023134"/>
    </source>
</evidence>
<comment type="caution">
    <text evidence="18">The sequence shown here is derived from an EMBL/GenBank/DDBJ whole genome shotgun (WGS) entry which is preliminary data.</text>
</comment>
<evidence type="ECO:0000256" key="8">
    <source>
        <dbReference type="ARBA" id="ARBA00012016"/>
    </source>
</evidence>
<evidence type="ECO:0000256" key="4">
    <source>
        <dbReference type="ARBA" id="ARBA00003889"/>
    </source>
</evidence>
<keyword evidence="12" id="KW-0547">Nucleotide-binding</keyword>
<evidence type="ECO:0000256" key="2">
    <source>
        <dbReference type="ARBA" id="ARBA00000711"/>
    </source>
</evidence>
<dbReference type="Proteomes" id="UP001157017">
    <property type="component" value="Unassembled WGS sequence"/>
</dbReference>
<proteinExistence type="inferred from homology"/>
<evidence type="ECO:0000256" key="9">
    <source>
        <dbReference type="ARBA" id="ARBA00012523"/>
    </source>
</evidence>
<comment type="pathway">
    <text evidence="5">Cofactor biosynthesis; adenosylcobalamin biosynthesis; adenosylcobalamin from cob(II)yrinate a,c-diamide: step 6/7.</text>
</comment>
<keyword evidence="19" id="KW-1185">Reference proteome</keyword>
<evidence type="ECO:0000313" key="19">
    <source>
        <dbReference type="Proteomes" id="UP001157017"/>
    </source>
</evidence>
<keyword evidence="14" id="KW-0067">ATP-binding</keyword>
<dbReference type="PANTHER" id="PTHR34848:SF1">
    <property type="entry name" value="BIFUNCTIONAL ADENOSYLCOBALAMIN BIOSYNTHESIS PROTEIN COBU"/>
    <property type="match status" value="1"/>
</dbReference>
<comment type="catalytic activity">
    <reaction evidence="1">
        <text>adenosylcob(III)inamide + ATP = adenosylcob(III)inamide phosphate + ADP + H(+)</text>
        <dbReference type="Rhea" id="RHEA:15769"/>
        <dbReference type="ChEBI" id="CHEBI:2480"/>
        <dbReference type="ChEBI" id="CHEBI:15378"/>
        <dbReference type="ChEBI" id="CHEBI:30616"/>
        <dbReference type="ChEBI" id="CHEBI:58502"/>
        <dbReference type="ChEBI" id="CHEBI:456216"/>
        <dbReference type="EC" id="2.7.1.156"/>
    </reaction>
</comment>
<evidence type="ECO:0000256" key="12">
    <source>
        <dbReference type="ARBA" id="ARBA00022741"/>
    </source>
</evidence>
<evidence type="ECO:0000256" key="17">
    <source>
        <dbReference type="ARBA" id="ARBA00030571"/>
    </source>
</evidence>
<evidence type="ECO:0000256" key="14">
    <source>
        <dbReference type="ARBA" id="ARBA00022840"/>
    </source>
</evidence>